<dbReference type="GO" id="GO:0008236">
    <property type="term" value="F:serine-type peptidase activity"/>
    <property type="evidence" value="ECO:0007669"/>
    <property type="project" value="UniProtKB-KW"/>
</dbReference>
<dbReference type="SMART" id="SM00228">
    <property type="entry name" value="PDZ"/>
    <property type="match status" value="1"/>
</dbReference>
<reference evidence="8 9" key="1">
    <citation type="submission" date="2018-08" db="EMBL/GenBank/DDBJ databases">
        <title>A genome reference for cultivated species of the human gut microbiota.</title>
        <authorList>
            <person name="Zou Y."/>
            <person name="Xue W."/>
            <person name="Luo G."/>
        </authorList>
    </citation>
    <scope>NUCLEOTIDE SEQUENCE [LARGE SCALE GENOMIC DNA]</scope>
    <source>
        <strain evidence="8 9">AF19-10AC</strain>
    </source>
</reference>
<keyword evidence="2 5" id="KW-0645">Protease</keyword>
<dbReference type="InterPro" id="IPR029045">
    <property type="entry name" value="ClpP/crotonase-like_dom_sf"/>
</dbReference>
<evidence type="ECO:0000256" key="1">
    <source>
        <dbReference type="ARBA" id="ARBA00009179"/>
    </source>
</evidence>
<dbReference type="Gene3D" id="3.90.226.10">
    <property type="entry name" value="2-enoyl-CoA Hydratase, Chain A, domain 1"/>
    <property type="match status" value="1"/>
</dbReference>
<dbReference type="GO" id="GO:0004175">
    <property type="term" value="F:endopeptidase activity"/>
    <property type="evidence" value="ECO:0007669"/>
    <property type="project" value="TreeGrafter"/>
</dbReference>
<evidence type="ECO:0000256" key="5">
    <source>
        <dbReference type="RuleBase" id="RU004404"/>
    </source>
</evidence>
<dbReference type="Proteomes" id="UP000284772">
    <property type="component" value="Unassembled WGS sequence"/>
</dbReference>
<dbReference type="PANTHER" id="PTHR32060:SF30">
    <property type="entry name" value="CARBOXY-TERMINAL PROCESSING PROTEASE CTPA"/>
    <property type="match status" value="1"/>
</dbReference>
<feature type="domain" description="PDZ" evidence="7">
    <location>
        <begin position="76"/>
        <end position="161"/>
    </location>
</feature>
<dbReference type="EMBL" id="QRWT01000011">
    <property type="protein sequence ID" value="RGT51397.1"/>
    <property type="molecule type" value="Genomic_DNA"/>
</dbReference>
<dbReference type="RefSeq" id="WP_115502274.1">
    <property type="nucleotide sequence ID" value="NZ_CABMMK010000002.1"/>
</dbReference>
<comment type="similarity">
    <text evidence="1 5">Belongs to the peptidase S41A family.</text>
</comment>
<keyword evidence="6" id="KW-0732">Signal</keyword>
<dbReference type="Gene3D" id="3.30.750.44">
    <property type="match status" value="1"/>
</dbReference>
<dbReference type="GO" id="GO:0007165">
    <property type="term" value="P:signal transduction"/>
    <property type="evidence" value="ECO:0007669"/>
    <property type="project" value="TreeGrafter"/>
</dbReference>
<feature type="signal peptide" evidence="6">
    <location>
        <begin position="1"/>
        <end position="20"/>
    </location>
</feature>
<dbReference type="FunFam" id="3.90.226.10:FF:000029">
    <property type="entry name" value="Peptidase, S41 family"/>
    <property type="match status" value="1"/>
</dbReference>
<evidence type="ECO:0000313" key="8">
    <source>
        <dbReference type="EMBL" id="RGT51397.1"/>
    </source>
</evidence>
<dbReference type="Pfam" id="PF13180">
    <property type="entry name" value="PDZ_2"/>
    <property type="match status" value="1"/>
</dbReference>
<dbReference type="GO" id="GO:0030288">
    <property type="term" value="C:outer membrane-bounded periplasmic space"/>
    <property type="evidence" value="ECO:0007669"/>
    <property type="project" value="TreeGrafter"/>
</dbReference>
<evidence type="ECO:0000256" key="3">
    <source>
        <dbReference type="ARBA" id="ARBA00022801"/>
    </source>
</evidence>
<evidence type="ECO:0000256" key="6">
    <source>
        <dbReference type="SAM" id="SignalP"/>
    </source>
</evidence>
<dbReference type="InterPro" id="IPR055210">
    <property type="entry name" value="CtpA/B_N"/>
</dbReference>
<dbReference type="PROSITE" id="PS50106">
    <property type="entry name" value="PDZ"/>
    <property type="match status" value="1"/>
</dbReference>
<sequence length="542" mass="61191">MKKLLIFIICICGSMASMQAQNTGNAAAIRKLQMAEFAIANLYVDSVDENKLVEEAIIRMLAQLDPHSTYNNAEEVKKMNEPLQGNFEGIGVQFQMIEDTLLIIQPVSNGPSEKVGILAGDRIVAVNDSAIAGVKMSTEDIMTRLRGPKDSEVKLTIVRRGVDDPLYFTVKRDKIPILSLDASYMIQPKIGYIRINRFGATTAEEFTAALKELQKQGMKDLILDLQGNGGGYLNAAIDLANEFLQQKELIVYTEGRAAQRSNFYAKGTGNFKNGRLVVLVDEYSASASEIVTGAIQDWDRGVVVGRRTFGKGLVQRPIDLPDGSMIRLTIARYYTPSGRCIQKPYDHTANLDNPRLQGEDTQEKYNMDLIERFNRGEMMHADSIHFPDSLKNSTKKLKRTVYGGGGIMPDYFVPIDTTQYTDYHRNLVAKGVVIKATTKYIESHRKELQEQYKKFDSFNNKFEIDEQMLADIRAAADKEKIEFNEEQYNKSLPLIKTQLKALIARDLWDMNEYFQVINTTNNSVQQALKVLNEKIYEKKLPL</sequence>
<dbReference type="InterPro" id="IPR001478">
    <property type="entry name" value="PDZ"/>
</dbReference>
<dbReference type="InterPro" id="IPR004447">
    <property type="entry name" value="Peptidase_S41A"/>
</dbReference>
<dbReference type="CDD" id="cd07560">
    <property type="entry name" value="Peptidase_S41_CPP"/>
    <property type="match status" value="1"/>
</dbReference>
<keyword evidence="4 5" id="KW-0720">Serine protease</keyword>
<evidence type="ECO:0000256" key="4">
    <source>
        <dbReference type="ARBA" id="ARBA00022825"/>
    </source>
</evidence>
<feature type="chain" id="PRO_5043182532" evidence="6">
    <location>
        <begin position="21"/>
        <end position="542"/>
    </location>
</feature>
<evidence type="ECO:0000313" key="9">
    <source>
        <dbReference type="Proteomes" id="UP000284772"/>
    </source>
</evidence>
<evidence type="ECO:0000259" key="7">
    <source>
        <dbReference type="PROSITE" id="PS50106"/>
    </source>
</evidence>
<dbReference type="CDD" id="cd06782">
    <property type="entry name" value="cpPDZ_CPP-like"/>
    <property type="match status" value="1"/>
</dbReference>
<evidence type="ECO:0000256" key="2">
    <source>
        <dbReference type="ARBA" id="ARBA00022670"/>
    </source>
</evidence>
<keyword evidence="3 5" id="KW-0378">Hydrolase</keyword>
<dbReference type="Pfam" id="PF03572">
    <property type="entry name" value="Peptidase_S41"/>
    <property type="match status" value="1"/>
</dbReference>
<dbReference type="PANTHER" id="PTHR32060">
    <property type="entry name" value="TAIL-SPECIFIC PROTEASE"/>
    <property type="match status" value="1"/>
</dbReference>
<dbReference type="InterPro" id="IPR036034">
    <property type="entry name" value="PDZ_sf"/>
</dbReference>
<dbReference type="SMART" id="SM00245">
    <property type="entry name" value="TSPc"/>
    <property type="match status" value="1"/>
</dbReference>
<organism evidence="8 9">
    <name type="scientific">Bacteroides intestinalis</name>
    <dbReference type="NCBI Taxonomy" id="329854"/>
    <lineage>
        <taxon>Bacteria</taxon>
        <taxon>Pseudomonadati</taxon>
        <taxon>Bacteroidota</taxon>
        <taxon>Bacteroidia</taxon>
        <taxon>Bacteroidales</taxon>
        <taxon>Bacteroidaceae</taxon>
        <taxon>Bacteroides</taxon>
    </lineage>
</organism>
<dbReference type="NCBIfam" id="TIGR00225">
    <property type="entry name" value="prc"/>
    <property type="match status" value="1"/>
</dbReference>
<accession>A0A3E4L2W5</accession>
<dbReference type="GO" id="GO:0006508">
    <property type="term" value="P:proteolysis"/>
    <property type="evidence" value="ECO:0007669"/>
    <property type="project" value="UniProtKB-KW"/>
</dbReference>
<dbReference type="SUPFAM" id="SSF52096">
    <property type="entry name" value="ClpP/crotonase"/>
    <property type="match status" value="1"/>
</dbReference>
<dbReference type="Pfam" id="PF22694">
    <property type="entry name" value="CtpB_N-like"/>
    <property type="match status" value="1"/>
</dbReference>
<proteinExistence type="inferred from homology"/>
<gene>
    <name evidence="8" type="ORF">DWX27_11865</name>
</gene>
<dbReference type="FunFam" id="2.30.42.10:FF:000063">
    <property type="entry name" value="Peptidase, S41 family"/>
    <property type="match status" value="1"/>
</dbReference>
<dbReference type="AlphaFoldDB" id="A0A3E4L2W5"/>
<dbReference type="SUPFAM" id="SSF50156">
    <property type="entry name" value="PDZ domain-like"/>
    <property type="match status" value="1"/>
</dbReference>
<dbReference type="Gene3D" id="2.30.42.10">
    <property type="match status" value="1"/>
</dbReference>
<protein>
    <submittedName>
        <fullName evidence="8">S41 family peptidase</fullName>
    </submittedName>
</protein>
<name>A0A3E4L2W5_9BACE</name>
<dbReference type="InterPro" id="IPR005151">
    <property type="entry name" value="Tail-specific_protease"/>
</dbReference>
<comment type="caution">
    <text evidence="8">The sequence shown here is derived from an EMBL/GenBank/DDBJ whole genome shotgun (WGS) entry which is preliminary data.</text>
</comment>